<sequence length="322" mass="36157">MALSVPDQVTSINTTIHLDSSGDLRLQVGPEQQNYIVCSKTMERTSTVWKKMLSGGFAESKPMNTNTEWVVTLPEDMPKPMLIVLNIIHSRFSLVPEKLTVLELYHILVLTEKYDITEMTRPWARQWMSCVRNTNNPLLMWIAWGLGDATMFVVTADMLVMRCTVDTDGRLVTPKGWYLDDARFDALRPHDILDHIAALRLQLLTTILSPLDLLISVLKKAKYDCCSLCAMTMLGSLIISAAKAGLDPIPRSGSEFRGSVKELVEKLDGLSVTFPHKNKKTVDPLPTLRSLTQEAIKNKQQTVPAVYLNRLVKHSKKVGLLQ</sequence>
<dbReference type="STRING" id="1095630.A0A2J6SG80"/>
<dbReference type="GeneID" id="36595726"/>
<gene>
    <name evidence="1" type="ORF">K444DRAFT_670621</name>
</gene>
<dbReference type="RefSeq" id="XP_024726679.1">
    <property type="nucleotide sequence ID" value="XM_024887650.1"/>
</dbReference>
<dbReference type="InParanoid" id="A0A2J6SG80"/>
<reference evidence="1 2" key="1">
    <citation type="submission" date="2016-04" db="EMBL/GenBank/DDBJ databases">
        <title>A degradative enzymes factory behind the ericoid mycorrhizal symbiosis.</title>
        <authorList>
            <consortium name="DOE Joint Genome Institute"/>
            <person name="Martino E."/>
            <person name="Morin E."/>
            <person name="Grelet G."/>
            <person name="Kuo A."/>
            <person name="Kohler A."/>
            <person name="Daghino S."/>
            <person name="Barry K."/>
            <person name="Choi C."/>
            <person name="Cichocki N."/>
            <person name="Clum A."/>
            <person name="Copeland A."/>
            <person name="Hainaut M."/>
            <person name="Haridas S."/>
            <person name="Labutti K."/>
            <person name="Lindquist E."/>
            <person name="Lipzen A."/>
            <person name="Khouja H.-R."/>
            <person name="Murat C."/>
            <person name="Ohm R."/>
            <person name="Olson A."/>
            <person name="Spatafora J."/>
            <person name="Veneault-Fourrey C."/>
            <person name="Henrissat B."/>
            <person name="Grigoriev I."/>
            <person name="Martin F."/>
            <person name="Perotto S."/>
        </authorList>
    </citation>
    <scope>NUCLEOTIDE SEQUENCE [LARGE SCALE GENOMIC DNA]</scope>
    <source>
        <strain evidence="1 2">E</strain>
    </source>
</reference>
<dbReference type="Gene3D" id="3.30.710.10">
    <property type="entry name" value="Potassium Channel Kv1.1, Chain A"/>
    <property type="match status" value="1"/>
</dbReference>
<protein>
    <recommendedName>
        <fullName evidence="3">BTB domain-containing protein</fullName>
    </recommendedName>
</protein>
<keyword evidence="2" id="KW-1185">Reference proteome</keyword>
<dbReference type="Proteomes" id="UP000235371">
    <property type="component" value="Unassembled WGS sequence"/>
</dbReference>
<dbReference type="EMBL" id="KZ613919">
    <property type="protein sequence ID" value="PMD49775.1"/>
    <property type="molecule type" value="Genomic_DNA"/>
</dbReference>
<organism evidence="1 2">
    <name type="scientific">Hyaloscypha bicolor E</name>
    <dbReference type="NCBI Taxonomy" id="1095630"/>
    <lineage>
        <taxon>Eukaryota</taxon>
        <taxon>Fungi</taxon>
        <taxon>Dikarya</taxon>
        <taxon>Ascomycota</taxon>
        <taxon>Pezizomycotina</taxon>
        <taxon>Leotiomycetes</taxon>
        <taxon>Helotiales</taxon>
        <taxon>Hyaloscyphaceae</taxon>
        <taxon>Hyaloscypha</taxon>
        <taxon>Hyaloscypha bicolor</taxon>
    </lineage>
</organism>
<dbReference type="OrthoDB" id="5275938at2759"/>
<dbReference type="AlphaFoldDB" id="A0A2J6SG80"/>
<evidence type="ECO:0000313" key="2">
    <source>
        <dbReference type="Proteomes" id="UP000235371"/>
    </source>
</evidence>
<proteinExistence type="predicted"/>
<evidence type="ECO:0008006" key="3">
    <source>
        <dbReference type="Google" id="ProtNLM"/>
    </source>
</evidence>
<dbReference type="InterPro" id="IPR011333">
    <property type="entry name" value="SKP1/BTB/POZ_sf"/>
</dbReference>
<accession>A0A2J6SG80</accession>
<name>A0A2J6SG80_9HELO</name>
<evidence type="ECO:0000313" key="1">
    <source>
        <dbReference type="EMBL" id="PMD49775.1"/>
    </source>
</evidence>